<accession>A0A512BVJ6</accession>
<keyword evidence="1" id="KW-0812">Transmembrane</keyword>
<proteinExistence type="predicted"/>
<feature type="transmembrane region" description="Helical" evidence="1">
    <location>
        <begin position="182"/>
        <end position="203"/>
    </location>
</feature>
<dbReference type="EMBL" id="BJYU01000052">
    <property type="protein sequence ID" value="GEO15986.1"/>
    <property type="molecule type" value="Genomic_DNA"/>
</dbReference>
<protein>
    <submittedName>
        <fullName evidence="3">Cytochrome b561</fullName>
    </submittedName>
</protein>
<keyword evidence="2" id="KW-0732">Signal</keyword>
<keyword evidence="1" id="KW-1133">Transmembrane helix</keyword>
<feature type="chain" id="PRO_5021714747" evidence="2">
    <location>
        <begin position="35"/>
        <end position="204"/>
    </location>
</feature>
<dbReference type="InterPro" id="IPR051311">
    <property type="entry name" value="DedA_domain"/>
</dbReference>
<feature type="transmembrane region" description="Helical" evidence="1">
    <location>
        <begin position="64"/>
        <end position="89"/>
    </location>
</feature>
<sequence length="204" mass="22808">MAWTSQRLRYFMLRRLYDWTLSLAAKPSAPYALAAVSFAESSFFPIPPDVMLVPMMLARPDRAWFYALVCTAASVVGGVLGYMIGLLLYDSIGAWLFQLYGLTEGAESFRHAYAEYGHWVILLKGLTPIPYKLVTITSGFAGYSLFWFVVLSIVTRGARFFFIALLMTRYGPTIKGFIDRHFNAVAAGAVTAIIGGFVAFRYLF</sequence>
<organism evidence="3 4">
    <name type="scientific">Microvirga aerophila</name>
    <dbReference type="NCBI Taxonomy" id="670291"/>
    <lineage>
        <taxon>Bacteria</taxon>
        <taxon>Pseudomonadati</taxon>
        <taxon>Pseudomonadota</taxon>
        <taxon>Alphaproteobacteria</taxon>
        <taxon>Hyphomicrobiales</taxon>
        <taxon>Methylobacteriaceae</taxon>
        <taxon>Microvirga</taxon>
    </lineage>
</organism>
<comment type="caution">
    <text evidence="3">The sequence shown here is derived from an EMBL/GenBank/DDBJ whole genome shotgun (WGS) entry which is preliminary data.</text>
</comment>
<keyword evidence="4" id="KW-1185">Reference proteome</keyword>
<feature type="signal peptide" evidence="2">
    <location>
        <begin position="1"/>
        <end position="34"/>
    </location>
</feature>
<name>A0A512BVJ6_9HYPH</name>
<dbReference type="AlphaFoldDB" id="A0A512BVJ6"/>
<reference evidence="3 4" key="1">
    <citation type="submission" date="2019-07" db="EMBL/GenBank/DDBJ databases">
        <title>Whole genome shotgun sequence of Microvirga aerophila NBRC 106136.</title>
        <authorList>
            <person name="Hosoyama A."/>
            <person name="Uohara A."/>
            <person name="Ohji S."/>
            <person name="Ichikawa N."/>
        </authorList>
    </citation>
    <scope>NUCLEOTIDE SEQUENCE [LARGE SCALE GENOMIC DNA]</scope>
    <source>
        <strain evidence="3 4">NBRC 106136</strain>
    </source>
</reference>
<dbReference type="PANTHER" id="PTHR42709:SF11">
    <property type="entry name" value="DEDA FAMILY PROTEIN"/>
    <property type="match status" value="1"/>
</dbReference>
<evidence type="ECO:0000313" key="4">
    <source>
        <dbReference type="Proteomes" id="UP000321085"/>
    </source>
</evidence>
<dbReference type="Proteomes" id="UP000321085">
    <property type="component" value="Unassembled WGS sequence"/>
</dbReference>
<gene>
    <name evidence="3" type="ORF">MAE02_36820</name>
</gene>
<evidence type="ECO:0000256" key="1">
    <source>
        <dbReference type="SAM" id="Phobius"/>
    </source>
</evidence>
<dbReference type="PANTHER" id="PTHR42709">
    <property type="entry name" value="ALKALINE PHOSPHATASE LIKE PROTEIN"/>
    <property type="match status" value="1"/>
</dbReference>
<evidence type="ECO:0000256" key="2">
    <source>
        <dbReference type="SAM" id="SignalP"/>
    </source>
</evidence>
<dbReference type="GO" id="GO:0005886">
    <property type="term" value="C:plasma membrane"/>
    <property type="evidence" value="ECO:0007669"/>
    <property type="project" value="TreeGrafter"/>
</dbReference>
<keyword evidence="1" id="KW-0472">Membrane</keyword>
<evidence type="ECO:0000313" key="3">
    <source>
        <dbReference type="EMBL" id="GEO15986.1"/>
    </source>
</evidence>